<dbReference type="AlphaFoldDB" id="A0ABD1PV60"/>
<dbReference type="Proteomes" id="UP001604277">
    <property type="component" value="Unassembled WGS sequence"/>
</dbReference>
<feature type="region of interest" description="Disordered" evidence="1">
    <location>
        <begin position="84"/>
        <end position="117"/>
    </location>
</feature>
<gene>
    <name evidence="2" type="ORF">Fot_51319</name>
</gene>
<evidence type="ECO:0000313" key="2">
    <source>
        <dbReference type="EMBL" id="KAL2467794.1"/>
    </source>
</evidence>
<protein>
    <submittedName>
        <fullName evidence="2">Uncharacterized protein</fullName>
    </submittedName>
</protein>
<accession>A0ABD1PV60</accession>
<feature type="region of interest" description="Disordered" evidence="1">
    <location>
        <begin position="230"/>
        <end position="252"/>
    </location>
</feature>
<dbReference type="EMBL" id="JBFOLJ010000017">
    <property type="protein sequence ID" value="KAL2467794.1"/>
    <property type="molecule type" value="Genomic_DNA"/>
</dbReference>
<organism evidence="2 3">
    <name type="scientific">Forsythia ovata</name>
    <dbReference type="NCBI Taxonomy" id="205694"/>
    <lineage>
        <taxon>Eukaryota</taxon>
        <taxon>Viridiplantae</taxon>
        <taxon>Streptophyta</taxon>
        <taxon>Embryophyta</taxon>
        <taxon>Tracheophyta</taxon>
        <taxon>Spermatophyta</taxon>
        <taxon>Magnoliopsida</taxon>
        <taxon>eudicotyledons</taxon>
        <taxon>Gunneridae</taxon>
        <taxon>Pentapetalae</taxon>
        <taxon>asterids</taxon>
        <taxon>lamiids</taxon>
        <taxon>Lamiales</taxon>
        <taxon>Oleaceae</taxon>
        <taxon>Forsythieae</taxon>
        <taxon>Forsythia</taxon>
    </lineage>
</organism>
<name>A0ABD1PV60_9LAMI</name>
<proteinExistence type="predicted"/>
<feature type="compositionally biased region" description="Pro residues" evidence="1">
    <location>
        <begin position="10"/>
        <end position="19"/>
    </location>
</feature>
<dbReference type="PANTHER" id="PTHR34193">
    <property type="entry name" value="OS11G0199801 PROTEIN"/>
    <property type="match status" value="1"/>
</dbReference>
<sequence>MEAIDNNLPIQPPPTPTHTPPHTTHFTIFSTQTLSKKTMHNPRNEFSSTVDYRNGNWGTNDFGRNLAQNYENKRNWNNQGVQFIPNQGMEEDDSGVLSPPLWKNSPSPPKSPSQPLLHHQNYRVYSPNSRAQAIARGQWELMEMVKNMPESSYELSLKDLVEHHRIETQDQEERLNTERKHGIQGLNQRGKVKRQESKKNEKMVRNGSFDNRGLFLKMGFPIFLKSKKKKNTVNNSGGKVSPKPEGSTDKDWWMKRFAGSTDSDNSRSRLKESARDTLTFQIIKHGRAKKKKGGINRIEDRNTATSFPVAPLI</sequence>
<feature type="region of interest" description="Disordered" evidence="1">
    <location>
        <begin position="1"/>
        <end position="20"/>
    </location>
</feature>
<evidence type="ECO:0000256" key="1">
    <source>
        <dbReference type="SAM" id="MobiDB-lite"/>
    </source>
</evidence>
<dbReference type="PANTHER" id="PTHR34193:SF1">
    <property type="entry name" value="EXPRESSED PROTEIN"/>
    <property type="match status" value="1"/>
</dbReference>
<comment type="caution">
    <text evidence="2">The sequence shown here is derived from an EMBL/GenBank/DDBJ whole genome shotgun (WGS) entry which is preliminary data.</text>
</comment>
<evidence type="ECO:0000313" key="3">
    <source>
        <dbReference type="Proteomes" id="UP001604277"/>
    </source>
</evidence>
<keyword evidence="3" id="KW-1185">Reference proteome</keyword>
<reference evidence="3" key="1">
    <citation type="submission" date="2024-07" db="EMBL/GenBank/DDBJ databases">
        <title>Two chromosome-level genome assemblies of Korean endemic species Abeliophyllum distichum and Forsythia ovata (Oleaceae).</title>
        <authorList>
            <person name="Jang H."/>
        </authorList>
    </citation>
    <scope>NUCLEOTIDE SEQUENCE [LARGE SCALE GENOMIC DNA]</scope>
</reference>